<dbReference type="InterPro" id="IPR010058">
    <property type="entry name" value="Uridine_phosphorylase"/>
</dbReference>
<dbReference type="GO" id="GO:0004850">
    <property type="term" value="F:uridine phosphorylase activity"/>
    <property type="evidence" value="ECO:0007669"/>
    <property type="project" value="UniProtKB-EC"/>
</dbReference>
<dbReference type="Proteomes" id="UP000261080">
    <property type="component" value="Unassembled WGS sequence"/>
</dbReference>
<comment type="function">
    <text evidence="10">Catalyzes the reversible phosphorylytic cleavage of uridine to uracil and ribose-1-phosphate.</text>
</comment>
<dbReference type="PANTHER" id="PTHR43691">
    <property type="entry name" value="URIDINE PHOSPHORYLASE"/>
    <property type="match status" value="1"/>
</dbReference>
<dbReference type="InterPro" id="IPR000845">
    <property type="entry name" value="Nucleoside_phosphorylase_d"/>
</dbReference>
<dbReference type="GO" id="GO:0009166">
    <property type="term" value="P:nucleotide catabolic process"/>
    <property type="evidence" value="ECO:0007669"/>
    <property type="project" value="InterPro"/>
</dbReference>
<evidence type="ECO:0000259" key="11">
    <source>
        <dbReference type="Pfam" id="PF01048"/>
    </source>
</evidence>
<dbReference type="RefSeq" id="WP_053769423.1">
    <property type="nucleotide sequence ID" value="NZ_CALBAT010000009.1"/>
</dbReference>
<feature type="domain" description="Nucleoside phosphorylase" evidence="11">
    <location>
        <begin position="24"/>
        <end position="253"/>
    </location>
</feature>
<evidence type="ECO:0000256" key="8">
    <source>
        <dbReference type="ARBA" id="ARBA00022679"/>
    </source>
</evidence>
<dbReference type="GO" id="GO:0009164">
    <property type="term" value="P:nucleoside catabolic process"/>
    <property type="evidence" value="ECO:0007669"/>
    <property type="project" value="UniProtKB-ARBA"/>
</dbReference>
<dbReference type="EMBL" id="QVLX01000002">
    <property type="protein sequence ID" value="RGE88653.1"/>
    <property type="molecule type" value="Genomic_DNA"/>
</dbReference>
<dbReference type="InterPro" id="IPR035994">
    <property type="entry name" value="Nucleoside_phosphorylase_sf"/>
</dbReference>
<dbReference type="SUPFAM" id="SSF53167">
    <property type="entry name" value="Purine and uridine phosphorylases"/>
    <property type="match status" value="1"/>
</dbReference>
<dbReference type="InterPro" id="IPR018016">
    <property type="entry name" value="Nucleoside_phosphorylase_CS"/>
</dbReference>
<dbReference type="OrthoDB" id="9772602at2"/>
<dbReference type="EC" id="2.4.2.3" evidence="4 10"/>
<dbReference type="PANTHER" id="PTHR43691:SF13">
    <property type="entry name" value="URIDINE PHOSPHORYLASE"/>
    <property type="match status" value="1"/>
</dbReference>
<dbReference type="Gene3D" id="3.40.50.1580">
    <property type="entry name" value="Nucleoside phosphorylase domain"/>
    <property type="match status" value="1"/>
</dbReference>
<dbReference type="CDD" id="cd17767">
    <property type="entry name" value="UP_EcUdp-like"/>
    <property type="match status" value="1"/>
</dbReference>
<organism evidence="12 13">
    <name type="scientific">Sellimonas intestinalis</name>
    <dbReference type="NCBI Taxonomy" id="1653434"/>
    <lineage>
        <taxon>Bacteria</taxon>
        <taxon>Bacillati</taxon>
        <taxon>Bacillota</taxon>
        <taxon>Clostridia</taxon>
        <taxon>Lachnospirales</taxon>
        <taxon>Lachnospiraceae</taxon>
        <taxon>Sellimonas</taxon>
    </lineage>
</organism>
<comment type="pathway">
    <text evidence="2 10">Pyrimidine metabolism; UMP biosynthesis via salvage pathway; uracil from uridine (phosphorylase route): step 1/1.</text>
</comment>
<dbReference type="PROSITE" id="PS01232">
    <property type="entry name" value="PNP_UDP_1"/>
    <property type="match status" value="1"/>
</dbReference>
<evidence type="ECO:0000256" key="6">
    <source>
        <dbReference type="ARBA" id="ARBA00022490"/>
    </source>
</evidence>
<dbReference type="AlphaFoldDB" id="A0A3E3K3W5"/>
<keyword evidence="7 10" id="KW-0328">Glycosyltransferase</keyword>
<keyword evidence="8 10" id="KW-0808">Transferase</keyword>
<protein>
    <recommendedName>
        <fullName evidence="5 10">Uridine phosphorylase</fullName>
        <ecNumber evidence="4 10">2.4.2.3</ecNumber>
    </recommendedName>
</protein>
<evidence type="ECO:0000256" key="4">
    <source>
        <dbReference type="ARBA" id="ARBA00011888"/>
    </source>
</evidence>
<gene>
    <name evidence="12" type="primary">udp</name>
    <name evidence="12" type="ORF">DW016_03725</name>
</gene>
<keyword evidence="6" id="KW-0963">Cytoplasm</keyword>
<evidence type="ECO:0000256" key="5">
    <source>
        <dbReference type="ARBA" id="ARBA00021980"/>
    </source>
</evidence>
<dbReference type="Pfam" id="PF01048">
    <property type="entry name" value="PNP_UDP_1"/>
    <property type="match status" value="1"/>
</dbReference>
<dbReference type="UniPathway" id="UPA00574">
    <property type="reaction ID" value="UER00633"/>
</dbReference>
<comment type="similarity">
    <text evidence="3 10">Belongs to the PNP/UDP phosphorylase family.</text>
</comment>
<evidence type="ECO:0000313" key="13">
    <source>
        <dbReference type="Proteomes" id="UP000261080"/>
    </source>
</evidence>
<dbReference type="GeneID" id="97193994"/>
<dbReference type="GO" id="GO:0044206">
    <property type="term" value="P:UMP salvage"/>
    <property type="evidence" value="ECO:0007669"/>
    <property type="project" value="UniProtKB-UniPathway"/>
</dbReference>
<evidence type="ECO:0000256" key="1">
    <source>
        <dbReference type="ARBA" id="ARBA00004496"/>
    </source>
</evidence>
<evidence type="ECO:0000256" key="9">
    <source>
        <dbReference type="ARBA" id="ARBA00048447"/>
    </source>
</evidence>
<dbReference type="GO" id="GO:0005829">
    <property type="term" value="C:cytosol"/>
    <property type="evidence" value="ECO:0007669"/>
    <property type="project" value="TreeGrafter"/>
</dbReference>
<comment type="catalytic activity">
    <reaction evidence="9 10">
        <text>uridine + phosphate = alpha-D-ribose 1-phosphate + uracil</text>
        <dbReference type="Rhea" id="RHEA:24388"/>
        <dbReference type="ChEBI" id="CHEBI:16704"/>
        <dbReference type="ChEBI" id="CHEBI:17568"/>
        <dbReference type="ChEBI" id="CHEBI:43474"/>
        <dbReference type="ChEBI" id="CHEBI:57720"/>
        <dbReference type="EC" id="2.4.2.3"/>
    </reaction>
</comment>
<comment type="subcellular location">
    <subcellularLocation>
        <location evidence="1">Cytoplasm</location>
    </subcellularLocation>
</comment>
<comment type="caution">
    <text evidence="12">The sequence shown here is derived from an EMBL/GenBank/DDBJ whole genome shotgun (WGS) entry which is preliminary data.</text>
</comment>
<proteinExistence type="inferred from homology"/>
<evidence type="ECO:0000256" key="10">
    <source>
        <dbReference type="RuleBase" id="RU361131"/>
    </source>
</evidence>
<reference evidence="12 13" key="1">
    <citation type="submission" date="2018-08" db="EMBL/GenBank/DDBJ databases">
        <title>A genome reference for cultivated species of the human gut microbiota.</title>
        <authorList>
            <person name="Zou Y."/>
            <person name="Xue W."/>
            <person name="Luo G."/>
        </authorList>
    </citation>
    <scope>NUCLEOTIDE SEQUENCE [LARGE SCALE GENOMIC DNA]</scope>
    <source>
        <strain evidence="12 13">AF37-2AT</strain>
    </source>
</reference>
<keyword evidence="13" id="KW-1185">Reference proteome</keyword>
<accession>A0A3E3K3W5</accession>
<evidence type="ECO:0000256" key="3">
    <source>
        <dbReference type="ARBA" id="ARBA00010456"/>
    </source>
</evidence>
<dbReference type="NCBIfam" id="TIGR01718">
    <property type="entry name" value="Uridine-psphlse"/>
    <property type="match status" value="1"/>
</dbReference>
<evidence type="ECO:0000313" key="12">
    <source>
        <dbReference type="EMBL" id="RGE88653.1"/>
    </source>
</evidence>
<name>A0A3E3K3W5_9FIRM</name>
<evidence type="ECO:0000256" key="2">
    <source>
        <dbReference type="ARBA" id="ARBA00004825"/>
    </source>
</evidence>
<sequence length="261" mass="28652">MMKYSEDASKQYHIQVGKGDVGQYVILPGDPKRCEKIAKYFDDAVLVADSREFVTYTGYLDGVKVSVTSTGIGGPSAAIAMEELAMSGADTFLRIGTCGGMQLDIKSGDVVIANGAIRMEGTSREYAPAEFPAVADVHVTYALMRAAEELKQTYHVGIVQCKDSFYGQHSPERMPVSYELLNKWEAWKRLGCLASEMESAALFVIASHLRVRAGSCFLVMANQEREKEGLENPVVHDTDMAIRVAIQAIRKLIKEDKQAGK</sequence>
<evidence type="ECO:0000256" key="7">
    <source>
        <dbReference type="ARBA" id="ARBA00022676"/>
    </source>
</evidence>